<accession>A0A5A7QJE1</accession>
<comment type="similarity">
    <text evidence="1 4">Belongs to the UDP-glycosyltransferase family.</text>
</comment>
<dbReference type="Proteomes" id="UP000325081">
    <property type="component" value="Unassembled WGS sequence"/>
</dbReference>
<keyword evidence="3 4" id="KW-0808">Transferase</keyword>
<dbReference type="OrthoDB" id="5835829at2759"/>
<dbReference type="PANTHER" id="PTHR11926:SF1494">
    <property type="entry name" value="FLAVONOL 3-O-GLUCOSYLTRANSFERASE UGT76E12-RELATED"/>
    <property type="match status" value="1"/>
</dbReference>
<evidence type="ECO:0000256" key="4">
    <source>
        <dbReference type="RuleBase" id="RU003718"/>
    </source>
</evidence>
<evidence type="ECO:0000256" key="5">
    <source>
        <dbReference type="RuleBase" id="RU362057"/>
    </source>
</evidence>
<name>A0A5A7QJE1_STRAF</name>
<evidence type="ECO:0000313" key="6">
    <source>
        <dbReference type="EMBL" id="GER45465.1"/>
    </source>
</evidence>
<proteinExistence type="inferred from homology"/>
<dbReference type="EMBL" id="BKCP01007182">
    <property type="protein sequence ID" value="GER45465.1"/>
    <property type="molecule type" value="Genomic_DNA"/>
</dbReference>
<evidence type="ECO:0000313" key="7">
    <source>
        <dbReference type="Proteomes" id="UP000325081"/>
    </source>
</evidence>
<dbReference type="PANTHER" id="PTHR11926">
    <property type="entry name" value="GLUCOSYL/GLUCURONOSYL TRANSFERASES"/>
    <property type="match status" value="1"/>
</dbReference>
<keyword evidence="7" id="KW-1185">Reference proteome</keyword>
<dbReference type="CDD" id="cd03784">
    <property type="entry name" value="GT1_Gtf-like"/>
    <property type="match status" value="1"/>
</dbReference>
<protein>
    <recommendedName>
        <fullName evidence="5">Glycosyltransferase</fullName>
        <ecNumber evidence="5">2.4.1.-</ecNumber>
    </recommendedName>
</protein>
<dbReference type="GO" id="GO:0080044">
    <property type="term" value="F:quercetin 7-O-glucosyltransferase activity"/>
    <property type="evidence" value="ECO:0007669"/>
    <property type="project" value="TreeGrafter"/>
</dbReference>
<dbReference type="EC" id="2.4.1.-" evidence="5"/>
<dbReference type="Pfam" id="PF00201">
    <property type="entry name" value="UDPGT"/>
    <property type="match status" value="1"/>
</dbReference>
<evidence type="ECO:0000256" key="2">
    <source>
        <dbReference type="ARBA" id="ARBA00022676"/>
    </source>
</evidence>
<dbReference type="AlphaFoldDB" id="A0A5A7QJE1"/>
<dbReference type="InterPro" id="IPR002213">
    <property type="entry name" value="UDP_glucos_trans"/>
</dbReference>
<gene>
    <name evidence="6" type="ORF">STAS_22399</name>
</gene>
<dbReference type="PROSITE" id="PS00375">
    <property type="entry name" value="UDPGT"/>
    <property type="match status" value="1"/>
</dbReference>
<dbReference type="SUPFAM" id="SSF53756">
    <property type="entry name" value="UDP-Glycosyltransferase/glycogen phosphorylase"/>
    <property type="match status" value="1"/>
</dbReference>
<keyword evidence="2 4" id="KW-0328">Glycosyltransferase</keyword>
<evidence type="ECO:0000256" key="3">
    <source>
        <dbReference type="ARBA" id="ARBA00022679"/>
    </source>
</evidence>
<dbReference type="GO" id="GO:0080043">
    <property type="term" value="F:quercetin 3-O-glucosyltransferase activity"/>
    <property type="evidence" value="ECO:0007669"/>
    <property type="project" value="TreeGrafter"/>
</dbReference>
<dbReference type="Gene3D" id="3.40.50.2000">
    <property type="entry name" value="Glycogen Phosphorylase B"/>
    <property type="match status" value="2"/>
</dbReference>
<dbReference type="FunFam" id="3.40.50.2000:FF:000078">
    <property type="entry name" value="Glycosyltransferase"/>
    <property type="match status" value="1"/>
</dbReference>
<dbReference type="InterPro" id="IPR035595">
    <property type="entry name" value="UDP_glycos_trans_CS"/>
</dbReference>
<evidence type="ECO:0000256" key="1">
    <source>
        <dbReference type="ARBA" id="ARBA00009995"/>
    </source>
</evidence>
<organism evidence="6 7">
    <name type="scientific">Striga asiatica</name>
    <name type="common">Asiatic witchweed</name>
    <name type="synonym">Buchnera asiatica</name>
    <dbReference type="NCBI Taxonomy" id="4170"/>
    <lineage>
        <taxon>Eukaryota</taxon>
        <taxon>Viridiplantae</taxon>
        <taxon>Streptophyta</taxon>
        <taxon>Embryophyta</taxon>
        <taxon>Tracheophyta</taxon>
        <taxon>Spermatophyta</taxon>
        <taxon>Magnoliopsida</taxon>
        <taxon>eudicotyledons</taxon>
        <taxon>Gunneridae</taxon>
        <taxon>Pentapetalae</taxon>
        <taxon>asterids</taxon>
        <taxon>lamiids</taxon>
        <taxon>Lamiales</taxon>
        <taxon>Orobanchaceae</taxon>
        <taxon>Buchnereae</taxon>
        <taxon>Striga</taxon>
    </lineage>
</organism>
<comment type="caution">
    <text evidence="6">The sequence shown here is derived from an EMBL/GenBank/DDBJ whole genome shotgun (WGS) entry which is preliminary data.</text>
</comment>
<reference evidence="7" key="1">
    <citation type="journal article" date="2019" name="Curr. Biol.">
        <title>Genome Sequence of Striga asiatica Provides Insight into the Evolution of Plant Parasitism.</title>
        <authorList>
            <person name="Yoshida S."/>
            <person name="Kim S."/>
            <person name="Wafula E.K."/>
            <person name="Tanskanen J."/>
            <person name="Kim Y.M."/>
            <person name="Honaas L."/>
            <person name="Yang Z."/>
            <person name="Spallek T."/>
            <person name="Conn C.E."/>
            <person name="Ichihashi Y."/>
            <person name="Cheong K."/>
            <person name="Cui S."/>
            <person name="Der J.P."/>
            <person name="Gundlach H."/>
            <person name="Jiao Y."/>
            <person name="Hori C."/>
            <person name="Ishida J.K."/>
            <person name="Kasahara H."/>
            <person name="Kiba T."/>
            <person name="Kim M.S."/>
            <person name="Koo N."/>
            <person name="Laohavisit A."/>
            <person name="Lee Y.H."/>
            <person name="Lumba S."/>
            <person name="McCourt P."/>
            <person name="Mortimer J.C."/>
            <person name="Mutuku J.M."/>
            <person name="Nomura T."/>
            <person name="Sasaki-Sekimoto Y."/>
            <person name="Seto Y."/>
            <person name="Wang Y."/>
            <person name="Wakatake T."/>
            <person name="Sakakibara H."/>
            <person name="Demura T."/>
            <person name="Yamaguchi S."/>
            <person name="Yoneyama K."/>
            <person name="Manabe R.I."/>
            <person name="Nelson D.C."/>
            <person name="Schulman A.H."/>
            <person name="Timko M.P."/>
            <person name="dePamphilis C.W."/>
            <person name="Choi D."/>
            <person name="Shirasu K."/>
        </authorList>
    </citation>
    <scope>NUCLEOTIDE SEQUENCE [LARGE SCALE GENOMIC DNA]</scope>
    <source>
        <strain evidence="7">cv. UVA1</strain>
    </source>
</reference>
<sequence length="488" mass="54871">MFIQSNIQFQFLKMAEKQSKPSHAIVIPLPYQGIINPFVNFALKIASKGFTVTFVQLEFIHHRLSKAHNDSTAHVDLFSGARESGLDIRCVTISDGFPLDFDRDQDFNIYWDFLVRDFPARVDECIGNVIKNDTNSAYFLVSEPLSAWLVTVAEKYKLVNVLFSTMAASVFSLTYHLDLLRENGHLHSKDTKDVEIDYIPGVKPINTTDLMPYLDEDHILFESIYTAFKDAKKADFILHNTVQELEPETLSSLNNLYQPNYAIGPAIFFESTIHSSFWPKSDCASWLASKPAGSVLYISFGSLVQISKHVIEELAHGLLLSGVNFLWVVREGVIGSSDEATSVLPVGFESEIEEGKGLIVPWCDQISVLSSLSVGGFLTHCGWNSIVESMWCGVPMICYPVAYDQPTNRKLVVDDWKIGVDLCDQGMLVDRNAIDERIKSFMSGEMGKVLREEAKKVKEKFRNALSNGGSSEENFDRFISDLKEKLAW</sequence>